<accession>A0A8X7P194</accession>
<evidence type="ECO:0000313" key="2">
    <source>
        <dbReference type="Proteomes" id="UP000886595"/>
    </source>
</evidence>
<dbReference type="Proteomes" id="UP000886595">
    <property type="component" value="Unassembled WGS sequence"/>
</dbReference>
<protein>
    <submittedName>
        <fullName evidence="1">Uncharacterized protein</fullName>
    </submittedName>
</protein>
<gene>
    <name evidence="1" type="ORF">Bca52824_096095</name>
</gene>
<reference evidence="1 2" key="1">
    <citation type="submission" date="2020-02" db="EMBL/GenBank/DDBJ databases">
        <authorList>
            <person name="Ma Q."/>
            <person name="Huang Y."/>
            <person name="Song X."/>
            <person name="Pei D."/>
        </authorList>
    </citation>
    <scope>NUCLEOTIDE SEQUENCE [LARGE SCALE GENOMIC DNA]</scope>
    <source>
        <strain evidence="1">Sxm20200214</strain>
        <tissue evidence="1">Leaf</tissue>
    </source>
</reference>
<name>A0A8X7P194_BRACI</name>
<organism evidence="1 2">
    <name type="scientific">Brassica carinata</name>
    <name type="common">Ethiopian mustard</name>
    <name type="synonym">Abyssinian cabbage</name>
    <dbReference type="NCBI Taxonomy" id="52824"/>
    <lineage>
        <taxon>Eukaryota</taxon>
        <taxon>Viridiplantae</taxon>
        <taxon>Streptophyta</taxon>
        <taxon>Embryophyta</taxon>
        <taxon>Tracheophyta</taxon>
        <taxon>Spermatophyta</taxon>
        <taxon>Magnoliopsida</taxon>
        <taxon>eudicotyledons</taxon>
        <taxon>Gunneridae</taxon>
        <taxon>Pentapetalae</taxon>
        <taxon>rosids</taxon>
        <taxon>malvids</taxon>
        <taxon>Brassicales</taxon>
        <taxon>Brassicaceae</taxon>
        <taxon>Brassiceae</taxon>
        <taxon>Brassica</taxon>
    </lineage>
</organism>
<dbReference type="EMBL" id="JAAMPC010000688">
    <property type="protein sequence ID" value="KAG2242063.1"/>
    <property type="molecule type" value="Genomic_DNA"/>
</dbReference>
<dbReference type="OrthoDB" id="1098789at2759"/>
<keyword evidence="2" id="KW-1185">Reference proteome</keyword>
<evidence type="ECO:0000313" key="1">
    <source>
        <dbReference type="EMBL" id="KAG2242063.1"/>
    </source>
</evidence>
<proteinExistence type="predicted"/>
<comment type="caution">
    <text evidence="1">The sequence shown here is derived from an EMBL/GenBank/DDBJ whole genome shotgun (WGS) entry which is preliminary data.</text>
</comment>
<dbReference type="AlphaFoldDB" id="A0A8X7P194"/>
<sequence length="83" mass="9253">MSSARTKSGVEQRASFDSDFRCNLNRESVIDPLDLEFEARGVRKVTTGITGLWQSVHSGVAFDPDVALPIIVSEFTKCWIVHQ</sequence>